<feature type="compositionally biased region" description="Basic and acidic residues" evidence="1">
    <location>
        <begin position="22"/>
        <end position="43"/>
    </location>
</feature>
<evidence type="ECO:0000256" key="1">
    <source>
        <dbReference type="SAM" id="MobiDB-lite"/>
    </source>
</evidence>
<gene>
    <name evidence="2" type="ORF">HALOF300_04029</name>
</gene>
<reference evidence="2 3" key="1">
    <citation type="submission" date="2019-11" db="EMBL/GenBank/DDBJ databases">
        <authorList>
            <person name="Criscuolo A."/>
        </authorList>
    </citation>
    <scope>NUCLEOTIDE SEQUENCE [LARGE SCALE GENOMIC DNA]</scope>
    <source>
        <strain evidence="2">CIP111667</strain>
    </source>
</reference>
<organism evidence="2 3">
    <name type="scientific">Occultella aeris</name>
    <dbReference type="NCBI Taxonomy" id="2761496"/>
    <lineage>
        <taxon>Bacteria</taxon>
        <taxon>Bacillati</taxon>
        <taxon>Actinomycetota</taxon>
        <taxon>Actinomycetes</taxon>
        <taxon>Micrococcales</taxon>
        <taxon>Ruaniaceae</taxon>
        <taxon>Occultella</taxon>
    </lineage>
</organism>
<protein>
    <submittedName>
        <fullName evidence="2">Uncharacterized protein</fullName>
    </submittedName>
</protein>
<comment type="caution">
    <text evidence="2">The sequence shown here is derived from an EMBL/GenBank/DDBJ whole genome shotgun (WGS) entry which is preliminary data.</text>
</comment>
<dbReference type="RefSeq" id="WP_156742651.1">
    <property type="nucleotide sequence ID" value="NZ_CACRYJ010000058.1"/>
</dbReference>
<accession>A0A7M4DPE7</accession>
<dbReference type="EMBL" id="CACRYJ010000058">
    <property type="protein sequence ID" value="VZO39333.1"/>
    <property type="molecule type" value="Genomic_DNA"/>
</dbReference>
<sequence length="77" mass="8353">MSTLPGHESWRDAGLVEDDETDPKNLVEEIAHPDPRGVGEDYHPGTARPDLDDLAEEADVVDQSVVVPDEDADTEGD</sequence>
<dbReference type="AlphaFoldDB" id="A0A7M4DPE7"/>
<feature type="region of interest" description="Disordered" evidence="1">
    <location>
        <begin position="1"/>
        <end position="50"/>
    </location>
</feature>
<proteinExistence type="predicted"/>
<keyword evidence="3" id="KW-1185">Reference proteome</keyword>
<feature type="region of interest" description="Disordered" evidence="1">
    <location>
        <begin position="58"/>
        <end position="77"/>
    </location>
</feature>
<evidence type="ECO:0000313" key="2">
    <source>
        <dbReference type="EMBL" id="VZO39333.1"/>
    </source>
</evidence>
<dbReference type="Proteomes" id="UP000419743">
    <property type="component" value="Unassembled WGS sequence"/>
</dbReference>
<evidence type="ECO:0000313" key="3">
    <source>
        <dbReference type="Proteomes" id="UP000419743"/>
    </source>
</evidence>
<name>A0A7M4DPE7_9MICO</name>
<feature type="compositionally biased region" description="Acidic residues" evidence="1">
    <location>
        <begin position="68"/>
        <end position="77"/>
    </location>
</feature>